<reference evidence="1 2" key="1">
    <citation type="submission" date="2020-05" db="EMBL/GenBank/DDBJ databases">
        <title>Identification and distribution of gene clusters putatively required for synthesis of sphingolipid metabolism inhibitors in phylogenetically diverse species of the filamentous fungus Fusarium.</title>
        <authorList>
            <person name="Kim H.-S."/>
            <person name="Busman M."/>
            <person name="Brown D.W."/>
            <person name="Divon H."/>
            <person name="Uhlig S."/>
            <person name="Proctor R.H."/>
        </authorList>
    </citation>
    <scope>NUCLEOTIDE SEQUENCE [LARGE SCALE GENOMIC DNA]</scope>
    <source>
        <strain evidence="1 2">NRRL 36939</strain>
    </source>
</reference>
<dbReference type="Proteomes" id="UP000546213">
    <property type="component" value="Unassembled WGS sequence"/>
</dbReference>
<protein>
    <submittedName>
        <fullName evidence="1">Uncharacterized protein</fullName>
    </submittedName>
</protein>
<evidence type="ECO:0000313" key="2">
    <source>
        <dbReference type="Proteomes" id="UP000546213"/>
    </source>
</evidence>
<gene>
    <name evidence="1" type="ORF">FPCIR_10887</name>
</gene>
<dbReference type="EMBL" id="JAAOAS010000327">
    <property type="protein sequence ID" value="KAF5579823.1"/>
    <property type="molecule type" value="Genomic_DNA"/>
</dbReference>
<dbReference type="OrthoDB" id="5346581at2759"/>
<dbReference type="AlphaFoldDB" id="A0A8H5KUT0"/>
<name>A0A8H5KUT0_9HYPO</name>
<comment type="caution">
    <text evidence="1">The sequence shown here is derived from an EMBL/GenBank/DDBJ whole genome shotgun (WGS) entry which is preliminary data.</text>
</comment>
<organism evidence="1 2">
    <name type="scientific">Fusarium pseudocircinatum</name>
    <dbReference type="NCBI Taxonomy" id="56676"/>
    <lineage>
        <taxon>Eukaryota</taxon>
        <taxon>Fungi</taxon>
        <taxon>Dikarya</taxon>
        <taxon>Ascomycota</taxon>
        <taxon>Pezizomycotina</taxon>
        <taxon>Sordariomycetes</taxon>
        <taxon>Hypocreomycetidae</taxon>
        <taxon>Hypocreales</taxon>
        <taxon>Nectriaceae</taxon>
        <taxon>Fusarium</taxon>
        <taxon>Fusarium fujikuroi species complex</taxon>
    </lineage>
</organism>
<evidence type="ECO:0000313" key="1">
    <source>
        <dbReference type="EMBL" id="KAF5579823.1"/>
    </source>
</evidence>
<accession>A0A8H5KUT0</accession>
<sequence>MYAEELKVLTKTLKEKAAAQYRLRVPFRDIQPERHRHVLDGAIKNALATELAQFTYAQIMDGLLTGDVCFERRFPHVFGEHPIDSCHDELCPGALEKAQEYYQQWNSDILTFDPMTIEKYQHAEFGSRAFKTRLVDLVAVALHEIAVLLFQLNFQLHKGGKADIEYVTNWRIPASELEGLVDVPPRPTLFSHHAYLDADIYPNGVADIVGYWAEDRILGGVAIFDRRAETSSDTPLPNIYFHSCRHKQTYRVYQLRDDQQEALFTFLLAETDCPPPEPNPLPILSDSQNRVRVDPEYALTHHEIFRDIWERKPITIEQRRLIDRQAKSDLDYPEALEEVIRVNEQLGFPIPKFRERSPSICMQSDERDVFE</sequence>
<proteinExistence type="predicted"/>
<keyword evidence="2" id="KW-1185">Reference proteome</keyword>